<dbReference type="Pfam" id="PF07494">
    <property type="entry name" value="Reg_prop"/>
    <property type="match status" value="1"/>
</dbReference>
<dbReference type="InterPro" id="IPR011110">
    <property type="entry name" value="Reg_prop"/>
</dbReference>
<dbReference type="InterPro" id="IPR048954">
    <property type="entry name" value="PorZ_N"/>
</dbReference>
<comment type="caution">
    <text evidence="2">The sequence shown here is derived from an EMBL/GenBank/DDBJ whole genome shotgun (WGS) entry which is preliminary data.</text>
</comment>
<keyword evidence="3" id="KW-1185">Reference proteome</keyword>
<dbReference type="Proteomes" id="UP000605676">
    <property type="component" value="Unassembled WGS sequence"/>
</dbReference>
<dbReference type="SUPFAM" id="SSF63829">
    <property type="entry name" value="Calcium-dependent phosphotriesterase"/>
    <property type="match status" value="1"/>
</dbReference>
<protein>
    <submittedName>
        <fullName evidence="2">T9SS type A sorting domain-containing protein</fullName>
    </submittedName>
</protein>
<dbReference type="EMBL" id="JAENRR010000004">
    <property type="protein sequence ID" value="MBK3516235.1"/>
    <property type="molecule type" value="Genomic_DNA"/>
</dbReference>
<dbReference type="Pfam" id="PF21544">
    <property type="entry name" value="PorZ_N_b_propeller"/>
    <property type="match status" value="1"/>
</dbReference>
<organism evidence="2 3">
    <name type="scientific">Carboxylicivirga marina</name>
    <dbReference type="NCBI Taxonomy" id="2800988"/>
    <lineage>
        <taxon>Bacteria</taxon>
        <taxon>Pseudomonadati</taxon>
        <taxon>Bacteroidota</taxon>
        <taxon>Bacteroidia</taxon>
        <taxon>Marinilabiliales</taxon>
        <taxon>Marinilabiliaceae</taxon>
        <taxon>Carboxylicivirga</taxon>
    </lineage>
</organism>
<name>A0ABS1HEY9_9BACT</name>
<accession>A0ABS1HEY9</accession>
<feature type="domain" description="PorZ N-terminal beta-propeller" evidence="1">
    <location>
        <begin position="29"/>
        <end position="173"/>
    </location>
</feature>
<reference evidence="2 3" key="1">
    <citation type="submission" date="2021-01" db="EMBL/GenBank/DDBJ databases">
        <title>Carboxyliciviraga sp.nov., isolated from coastal sediments.</title>
        <authorList>
            <person name="Lu D."/>
            <person name="Zhang T."/>
        </authorList>
    </citation>
    <scope>NUCLEOTIDE SEQUENCE [LARGE SCALE GENOMIC DNA]</scope>
    <source>
        <strain evidence="2 3">N1Y132</strain>
    </source>
</reference>
<dbReference type="Gene3D" id="2.130.10.10">
    <property type="entry name" value="YVTN repeat-like/Quinoprotein amine dehydrogenase"/>
    <property type="match status" value="3"/>
</dbReference>
<dbReference type="NCBIfam" id="TIGR04183">
    <property type="entry name" value="Por_Secre_tail"/>
    <property type="match status" value="1"/>
</dbReference>
<evidence type="ECO:0000313" key="2">
    <source>
        <dbReference type="EMBL" id="MBK3516235.1"/>
    </source>
</evidence>
<gene>
    <name evidence="2" type="ORF">JIV24_02710</name>
</gene>
<evidence type="ECO:0000313" key="3">
    <source>
        <dbReference type="Proteomes" id="UP000605676"/>
    </source>
</evidence>
<evidence type="ECO:0000259" key="1">
    <source>
        <dbReference type="Pfam" id="PF21544"/>
    </source>
</evidence>
<dbReference type="RefSeq" id="WP_200463467.1">
    <property type="nucleotide sequence ID" value="NZ_JAENRR010000004.1"/>
</dbReference>
<dbReference type="InterPro" id="IPR026444">
    <property type="entry name" value="Secre_tail"/>
</dbReference>
<proteinExistence type="predicted"/>
<sequence length="763" mass="84390">MAQSSKWSDHFSYRNASHVAETETYVAVSSEMGLMLLNKLNQDIRTFSKVNGLSDVDITALQSISDDRFIIGYANGNIDVVSTDLVYNIPDFKLKQIQGAKQINHFYSYNDKVYCSTDYALLVIDVNKREISDTYFLGYNAESLAIYQTVIDSGDLYAATDRGLLKADLSDPLIVYDEGWNLISTSSVPHFAVNLHEGSIVSVSKINNNYQCSYLANGQWSNIKTSNRFSSLSVYAGKMVLSLLTRVEVYNENFNLAHSIDDYTFDDNVVAQSVIYSSFEEAYFIADSNYGIVMSSNDEDVHYLANGPYSNNCFDLHATSTGVYSTAGGLTAIYNNLNRPIEYSYFNNESWDSYKSTTPGNGYTSRDLIRITSSSVNDTVYMCSWGGGIYEIEGVNSITHFDETNSGLQDIYPDTRKYVRVGGIASDSKGNIWMSNAEVDAGVVIKSGSEWHRMNYDTTDDVHSTGQFLITKDDIVWIPIPMSGTGDKHGIMVINPNGTLLDDSDDQYKSGLVTNDPRNAGQFQLWDEDRNVITKLVLSMAEDKNGYVWFGTDKGVLVNYRPWAIFSEDYPVTSRIKVPRNDGSNLADYLLEEERVSCIAVDGANRKWIGTEASGIYLVSEDGLKTYQSFNVDNSPLPSNTITSIAISPVSGEVFIGTAKGIVSYKAKATEGDDSFNKIYAYPNPVREDFAGDITITGLIENSNVKITTVSGKLVHETKSLGGKAYWNGTNLVGEKVKTGVYLVYVSAEDGGQSAVTKILIVR</sequence>
<dbReference type="InterPro" id="IPR015943">
    <property type="entry name" value="WD40/YVTN_repeat-like_dom_sf"/>
</dbReference>